<dbReference type="Pfam" id="PF00205">
    <property type="entry name" value="TPP_enzyme_M"/>
    <property type="match status" value="1"/>
</dbReference>
<dbReference type="GO" id="GO:0003824">
    <property type="term" value="F:catalytic activity"/>
    <property type="evidence" value="ECO:0007669"/>
    <property type="project" value="InterPro"/>
</dbReference>
<dbReference type="PANTHER" id="PTHR42981:SF2">
    <property type="entry name" value="PYRUVATE DEHYDROGENASE [UBIQUINONE]"/>
    <property type="match status" value="1"/>
</dbReference>
<dbReference type="NCBIfam" id="NF006591">
    <property type="entry name" value="PRK09124.1"/>
    <property type="match status" value="1"/>
</dbReference>
<proteinExistence type="inferred from homology"/>
<dbReference type="InterPro" id="IPR012000">
    <property type="entry name" value="Thiamin_PyroP_enz_cen_dom"/>
</dbReference>
<evidence type="ECO:0000313" key="8">
    <source>
        <dbReference type="Proteomes" id="UP000294498"/>
    </source>
</evidence>
<feature type="domain" description="Thiamine pyrophosphate enzyme central" evidence="4">
    <location>
        <begin position="190"/>
        <end position="317"/>
    </location>
</feature>
<evidence type="ECO:0000313" key="7">
    <source>
        <dbReference type="EMBL" id="TDW96686.1"/>
    </source>
</evidence>
<keyword evidence="7" id="KW-0670">Pyruvate</keyword>
<dbReference type="InterPro" id="IPR029061">
    <property type="entry name" value="THDP-binding"/>
</dbReference>
<dbReference type="GO" id="GO:0019752">
    <property type="term" value="P:carboxylic acid metabolic process"/>
    <property type="evidence" value="ECO:0007669"/>
    <property type="project" value="UniProtKB-ARBA"/>
</dbReference>
<dbReference type="EMBL" id="SODV01000002">
    <property type="protein sequence ID" value="TDW96686.1"/>
    <property type="molecule type" value="Genomic_DNA"/>
</dbReference>
<dbReference type="CDD" id="cd07039">
    <property type="entry name" value="TPP_PYR_POX"/>
    <property type="match status" value="1"/>
</dbReference>
<protein>
    <submittedName>
        <fullName evidence="7">Pyruvate dehydrogenase (Quinone)/pyruvate oxidase</fullName>
    </submittedName>
</protein>
<feature type="domain" description="Thiamine pyrophosphate enzyme N-terminal TPP-binding" evidence="6">
    <location>
        <begin position="1"/>
        <end position="117"/>
    </location>
</feature>
<organism evidence="7 8">
    <name type="scientific">Dinghuibacter silviterrae</name>
    <dbReference type="NCBI Taxonomy" id="1539049"/>
    <lineage>
        <taxon>Bacteria</taxon>
        <taxon>Pseudomonadati</taxon>
        <taxon>Bacteroidota</taxon>
        <taxon>Chitinophagia</taxon>
        <taxon>Chitinophagales</taxon>
        <taxon>Chitinophagaceae</taxon>
        <taxon>Dinghuibacter</taxon>
    </lineage>
</organism>
<evidence type="ECO:0000256" key="3">
    <source>
        <dbReference type="RuleBase" id="RU362132"/>
    </source>
</evidence>
<comment type="similarity">
    <text evidence="1 3">Belongs to the TPP enzyme family.</text>
</comment>
<dbReference type="InterPro" id="IPR000399">
    <property type="entry name" value="TPP-bd_CS"/>
</dbReference>
<gene>
    <name evidence="7" type="ORF">EDB95_4522</name>
</gene>
<dbReference type="InterPro" id="IPR012001">
    <property type="entry name" value="Thiamin_PyroP_enz_TPP-bd_dom"/>
</dbReference>
<dbReference type="Proteomes" id="UP000294498">
    <property type="component" value="Unassembled WGS sequence"/>
</dbReference>
<evidence type="ECO:0000259" key="6">
    <source>
        <dbReference type="Pfam" id="PF02776"/>
    </source>
</evidence>
<dbReference type="InterPro" id="IPR047211">
    <property type="entry name" value="POXB-like"/>
</dbReference>
<dbReference type="InterPro" id="IPR047210">
    <property type="entry name" value="TPP_PYR_POXB-like"/>
</dbReference>
<dbReference type="Gene3D" id="3.40.50.1220">
    <property type="entry name" value="TPP-binding domain"/>
    <property type="match status" value="1"/>
</dbReference>
<dbReference type="RefSeq" id="WP_133997554.1">
    <property type="nucleotide sequence ID" value="NZ_SODV01000002.1"/>
</dbReference>
<feature type="domain" description="Thiamine pyrophosphate enzyme TPP-binding" evidence="5">
    <location>
        <begin position="379"/>
        <end position="525"/>
    </location>
</feature>
<evidence type="ECO:0000259" key="4">
    <source>
        <dbReference type="Pfam" id="PF00205"/>
    </source>
</evidence>
<keyword evidence="8" id="KW-1185">Reference proteome</keyword>
<dbReference type="GO" id="GO:0000287">
    <property type="term" value="F:magnesium ion binding"/>
    <property type="evidence" value="ECO:0007669"/>
    <property type="project" value="InterPro"/>
</dbReference>
<dbReference type="PANTHER" id="PTHR42981">
    <property type="entry name" value="PYRUVATE DEHYDROGENASE [UBIQUINONE]"/>
    <property type="match status" value="1"/>
</dbReference>
<dbReference type="InterPro" id="IPR011766">
    <property type="entry name" value="TPP_enzyme_TPP-bd"/>
</dbReference>
<evidence type="ECO:0000259" key="5">
    <source>
        <dbReference type="Pfam" id="PF02775"/>
    </source>
</evidence>
<dbReference type="PROSITE" id="PS00187">
    <property type="entry name" value="TPP_ENZYMES"/>
    <property type="match status" value="1"/>
</dbReference>
<dbReference type="AlphaFoldDB" id="A0A4R8DHT3"/>
<evidence type="ECO:0000256" key="2">
    <source>
        <dbReference type="ARBA" id="ARBA00023052"/>
    </source>
</evidence>
<name>A0A4R8DHT3_9BACT</name>
<dbReference type="InterPro" id="IPR029035">
    <property type="entry name" value="DHS-like_NAD/FAD-binding_dom"/>
</dbReference>
<dbReference type="CDD" id="cd02014">
    <property type="entry name" value="TPP_POX"/>
    <property type="match status" value="1"/>
</dbReference>
<dbReference type="Gene3D" id="3.40.50.970">
    <property type="match status" value="2"/>
</dbReference>
<dbReference type="Pfam" id="PF02776">
    <property type="entry name" value="TPP_enzyme_N"/>
    <property type="match status" value="1"/>
</dbReference>
<dbReference type="Pfam" id="PF02775">
    <property type="entry name" value="TPP_enzyme_C"/>
    <property type="match status" value="1"/>
</dbReference>
<reference evidence="7 8" key="1">
    <citation type="submission" date="2019-03" db="EMBL/GenBank/DDBJ databases">
        <title>Genomic Encyclopedia of Type Strains, Phase IV (KMG-IV): sequencing the most valuable type-strain genomes for metagenomic binning, comparative biology and taxonomic classification.</title>
        <authorList>
            <person name="Goeker M."/>
        </authorList>
    </citation>
    <scope>NUCLEOTIDE SEQUENCE [LARGE SCALE GENOMIC DNA]</scope>
    <source>
        <strain evidence="7 8">DSM 100059</strain>
    </source>
</reference>
<accession>A0A4R8DHT3</accession>
<evidence type="ECO:0000256" key="1">
    <source>
        <dbReference type="ARBA" id="ARBA00007812"/>
    </source>
</evidence>
<comment type="caution">
    <text evidence="7">The sequence shown here is derived from an EMBL/GenBank/DDBJ whole genome shotgun (WGS) entry which is preliminary data.</text>
</comment>
<sequence length="572" mass="62152">MKIAKMIVDTLADAGVTRLHGLVGDSANAIANEIRESKRLRWLHYRHEEAAAFAAGAEAQLTGRLAVCIGSCGPGNMHLINGLYDAHRSYAPVLAIATHIPSTEIGTGYFQETDPKALFNGCSHYCELVSSGAQMPRILQTAMQHAVGRGGVAVIVLSGDVALEEVEFPKLRHPLLLQQPVIRPSDRELSALAGLLNGHDRVTLLCGAGCRDAHDEVLALCGKLQSPVVTALRGKQYVEYDNPYDVGLTGLIGYRSGYEAMERCEVLLMLGTDFPYKDFYPSDAAIVQIDCRAENLGRRAAIRTGLVGDIRETLSALLPLVEDKKDTAHLEHCTKEYSRIRGQLDKKADPGRSDTIVYPEYLVAELSRTAADNAIFTCDVGTPTVWAARYLQMKKGRNLLGSFNHGSMAGAMPQAIGAQFCYPERQVISLSGDGGFSMLMGDLLTIRQYQLPVKIVVFNNGQLGFVALEMKVQGYPPFGTDLDNPDFAAMAEAIGIRGMSVKTPDRVTPAIAEALAHPGPVLLDVYVNPSELSMPPTVKLEQAKGFSLYMYRQILDGNIGEVVDTVKTNFLK</sequence>
<dbReference type="OrthoDB" id="4494979at2"/>
<dbReference type="InterPro" id="IPR047212">
    <property type="entry name" value="TPP_POXB-like"/>
</dbReference>
<dbReference type="SUPFAM" id="SSF52518">
    <property type="entry name" value="Thiamin diphosphate-binding fold (THDP-binding)"/>
    <property type="match status" value="2"/>
</dbReference>
<dbReference type="SUPFAM" id="SSF52467">
    <property type="entry name" value="DHS-like NAD/FAD-binding domain"/>
    <property type="match status" value="1"/>
</dbReference>
<dbReference type="GO" id="GO:0030976">
    <property type="term" value="F:thiamine pyrophosphate binding"/>
    <property type="evidence" value="ECO:0007669"/>
    <property type="project" value="InterPro"/>
</dbReference>
<keyword evidence="2 3" id="KW-0786">Thiamine pyrophosphate</keyword>